<gene>
    <name evidence="1" type="ORF">E5990_09970</name>
</gene>
<reference evidence="1" key="1">
    <citation type="submission" date="2019-04" db="EMBL/GenBank/DDBJ databases">
        <title>Microbes associate with the intestines of laboratory mice.</title>
        <authorList>
            <person name="Navarre W."/>
            <person name="Wong E."/>
            <person name="Huang K.C."/>
            <person name="Tropini C."/>
            <person name="Ng K."/>
            <person name="Yu B."/>
        </authorList>
    </citation>
    <scope>NUCLEOTIDE SEQUENCE</scope>
    <source>
        <strain evidence="1">NM86_A22</strain>
    </source>
</reference>
<accession>A0AC61S3T9</accession>
<evidence type="ECO:0000313" key="2">
    <source>
        <dbReference type="Proteomes" id="UP000305401"/>
    </source>
</evidence>
<keyword evidence="2" id="KW-1185">Reference proteome</keyword>
<sequence>MPTAEIKNVLIVGAGGFIGGFIANESLRRGYKTWCGLRQSTSRRFLTDTSLEFVVLDYASPQAMADVLLQAGVRWDWIVYNLGATKVSNYMDFNVINCDYLRNFLQALQMSGLMPDRFIYMSSLSALGPCDEKDYSPYTAGMIPFPNTRYGVSKVKAETILESTAGLDWIVLRPTGVYGPNDGDYRMMIQCIDRHLDFGIGFRRQMLTFIYVEDLARAIFDALANASPRSKFLISEDRAYTARQVTRIISKALGRKFVLPVRLPLWMARAVCFVSEKWGIMRMKPATLNTDKYRIMAQRNWNVDIESSRKGFGFNPQVSLEEGMRRTVADYRASVKKSSQKL</sequence>
<protein>
    <submittedName>
        <fullName evidence="1">NAD(P)-dependent oxidoreductase</fullName>
    </submittedName>
</protein>
<comment type="caution">
    <text evidence="1">The sequence shown here is derived from an EMBL/GenBank/DDBJ whole genome shotgun (WGS) entry which is preliminary data.</text>
</comment>
<evidence type="ECO:0000313" key="1">
    <source>
        <dbReference type="EMBL" id="THG43850.1"/>
    </source>
</evidence>
<organism evidence="1 2">
    <name type="scientific">Muribaculum caecicola</name>
    <dbReference type="NCBI Taxonomy" id="3038144"/>
    <lineage>
        <taxon>Bacteria</taxon>
        <taxon>Pseudomonadati</taxon>
        <taxon>Bacteroidota</taxon>
        <taxon>Bacteroidia</taxon>
        <taxon>Bacteroidales</taxon>
        <taxon>Muribaculaceae</taxon>
        <taxon>Muribaculum</taxon>
    </lineage>
</organism>
<name>A0AC61S3T9_9BACT</name>
<dbReference type="Proteomes" id="UP000305401">
    <property type="component" value="Unassembled WGS sequence"/>
</dbReference>
<proteinExistence type="predicted"/>
<dbReference type="EMBL" id="SSTG01000172">
    <property type="protein sequence ID" value="THG43850.1"/>
    <property type="molecule type" value="Genomic_DNA"/>
</dbReference>